<dbReference type="InterPro" id="IPR036388">
    <property type="entry name" value="WH-like_DNA-bd_sf"/>
</dbReference>
<feature type="transmembrane region" description="Helical" evidence="2">
    <location>
        <begin position="47"/>
        <end position="75"/>
    </location>
</feature>
<dbReference type="InterPro" id="IPR005158">
    <property type="entry name" value="BTAD"/>
</dbReference>
<keyword evidence="2" id="KW-1133">Transmembrane helix</keyword>
<protein>
    <recommendedName>
        <fullName evidence="3">Bacterial transcriptional activator domain-containing protein</fullName>
    </recommendedName>
</protein>
<feature type="compositionally biased region" description="Pro residues" evidence="1">
    <location>
        <begin position="242"/>
        <end position="258"/>
    </location>
</feature>
<sequence>MSVTGLLVMLAGLPAALAIVAGWPLPDAWPTGQQWLAWLERPVTVPFMIGLFACVGWLLWAGLLLAVLAEILSMVGRVDTSRWRLPAALRAVAAGLVGAVVLAITGSAARAAAPPAAASTVAGMTGPAASAAAGPRTAVESVPPASAATTTKVHHGKITFEVRGQRYHAIVNRGDTMSKIAQQWLGDADRWPEICRLNWHRHWPKIGGKLRDCDLIYPRWDLRLPADATPPPGALRIGTPPRTTPPPQQTAPPQPSPQPTVTAPADPDGVIEPESATTNPPATSDQNPHTDASHQPAPGAGVTLPGGWVSAALAAAILAAVTATWAVRRQRYRPRQPISLRHPDPWWPPLPDIVRRLRTALHHRDRPDRDDIDDLTPVQQPPTQTGQNLAQPAPATPQNEVHDNHPNEHDHKPTPALAADTTATGPQLAGLGTLPSNGLVLHGPGAHAAARGLIAATITATQQMPGDLITTGSTAMALLGDSGPAHPRLTVAATTAEAIEHVTRQILARTRHTHDLHQPPSLPATVLLLDSTEGHDKVLDALLPVAAASNIGAVLLDSHPAAEAITVNDDGTTSRGTRLATLDTDSTRQLLDITNPPAGDQPPPHLPAAATEPHPTPPADQALNRTQIKIIGAPRILDQHGRPITGLRAAAIQTMVLLAVEGTHVAKTDLWELLFPDATMRRAEERFAVTIADLRNGFRRASGDTTRNAVPNPGGRYRLDPHLVDVDLWQFNTHLDAAARTTDPETRQRHLRQALDLHTGPLADGTDYDWIEPHQHAFASKVIDTLVALAEIVSGHTEAAELLDRACVLAPANPAVFGQAVKTWQRAERPDRISAAVGRYLDALKELELEVDQDTASLIRVVAAEIRTVT</sequence>
<feature type="compositionally biased region" description="Polar residues" evidence="1">
    <location>
        <begin position="275"/>
        <end position="290"/>
    </location>
</feature>
<evidence type="ECO:0000313" key="4">
    <source>
        <dbReference type="EMBL" id="GIF98759.1"/>
    </source>
</evidence>
<dbReference type="EMBL" id="BONH01000017">
    <property type="protein sequence ID" value="GIF98759.1"/>
    <property type="molecule type" value="Genomic_DNA"/>
</dbReference>
<dbReference type="Pfam" id="PF03704">
    <property type="entry name" value="BTAD"/>
    <property type="match status" value="1"/>
</dbReference>
<evidence type="ECO:0000259" key="3">
    <source>
        <dbReference type="SMART" id="SM01043"/>
    </source>
</evidence>
<proteinExistence type="predicted"/>
<gene>
    <name evidence="4" type="ORF">Cci01nite_38530</name>
</gene>
<dbReference type="InterPro" id="IPR018392">
    <property type="entry name" value="LysM"/>
</dbReference>
<dbReference type="CDD" id="cd00118">
    <property type="entry name" value="LysM"/>
    <property type="match status" value="1"/>
</dbReference>
<keyword evidence="2" id="KW-0812">Transmembrane</keyword>
<reference evidence="4 5" key="1">
    <citation type="submission" date="2021-01" db="EMBL/GenBank/DDBJ databases">
        <title>Whole genome shotgun sequence of Catellatospora citrea NBRC 14495.</title>
        <authorList>
            <person name="Komaki H."/>
            <person name="Tamura T."/>
        </authorList>
    </citation>
    <scope>NUCLEOTIDE SEQUENCE [LARGE SCALE GENOMIC DNA]</scope>
    <source>
        <strain evidence="4 5">NBRC 14495</strain>
    </source>
</reference>
<feature type="compositionally biased region" description="Low complexity" evidence="1">
    <location>
        <begin position="414"/>
        <end position="426"/>
    </location>
</feature>
<feature type="region of interest" description="Disordered" evidence="1">
    <location>
        <begin position="224"/>
        <end position="301"/>
    </location>
</feature>
<dbReference type="Proteomes" id="UP000659904">
    <property type="component" value="Unassembled WGS sequence"/>
</dbReference>
<feature type="compositionally biased region" description="Low complexity" evidence="1">
    <location>
        <begin position="376"/>
        <end position="385"/>
    </location>
</feature>
<feature type="transmembrane region" description="Helical" evidence="2">
    <location>
        <begin position="87"/>
        <end position="109"/>
    </location>
</feature>
<feature type="compositionally biased region" description="Basic and acidic residues" evidence="1">
    <location>
        <begin position="400"/>
        <end position="413"/>
    </location>
</feature>
<comment type="caution">
    <text evidence="4">The sequence shown here is derived from an EMBL/GenBank/DDBJ whole genome shotgun (WGS) entry which is preliminary data.</text>
</comment>
<evidence type="ECO:0000256" key="1">
    <source>
        <dbReference type="SAM" id="MobiDB-lite"/>
    </source>
</evidence>
<keyword evidence="2" id="KW-0472">Membrane</keyword>
<dbReference type="InterPro" id="IPR051677">
    <property type="entry name" value="AfsR-DnrI-RedD_regulator"/>
</dbReference>
<dbReference type="Gene3D" id="1.10.10.10">
    <property type="entry name" value="Winged helix-like DNA-binding domain superfamily/Winged helix DNA-binding domain"/>
    <property type="match status" value="1"/>
</dbReference>
<organism evidence="4 5">
    <name type="scientific">Catellatospora citrea</name>
    <dbReference type="NCBI Taxonomy" id="53366"/>
    <lineage>
        <taxon>Bacteria</taxon>
        <taxon>Bacillati</taxon>
        <taxon>Actinomycetota</taxon>
        <taxon>Actinomycetes</taxon>
        <taxon>Micromonosporales</taxon>
        <taxon>Micromonosporaceae</taxon>
        <taxon>Catellatospora</taxon>
    </lineage>
</organism>
<dbReference type="InterPro" id="IPR036779">
    <property type="entry name" value="LysM_dom_sf"/>
</dbReference>
<dbReference type="AlphaFoldDB" id="A0A8J3KDS7"/>
<accession>A0A8J3KDS7</accession>
<dbReference type="Gene3D" id="3.10.350.10">
    <property type="entry name" value="LysM domain"/>
    <property type="match status" value="1"/>
</dbReference>
<name>A0A8J3KDS7_9ACTN</name>
<evidence type="ECO:0000313" key="5">
    <source>
        <dbReference type="Proteomes" id="UP000659904"/>
    </source>
</evidence>
<feature type="region of interest" description="Disordered" evidence="1">
    <location>
        <begin position="364"/>
        <end position="430"/>
    </location>
</feature>
<feature type="domain" description="Bacterial transcriptional activator" evidence="3">
    <location>
        <begin position="726"/>
        <end position="863"/>
    </location>
</feature>
<dbReference type="SMART" id="SM01043">
    <property type="entry name" value="BTAD"/>
    <property type="match status" value="1"/>
</dbReference>
<feature type="region of interest" description="Disordered" evidence="1">
    <location>
        <begin position="592"/>
        <end position="621"/>
    </location>
</feature>
<dbReference type="PANTHER" id="PTHR35807">
    <property type="entry name" value="TRANSCRIPTIONAL REGULATOR REDD-RELATED"/>
    <property type="match status" value="1"/>
</dbReference>
<keyword evidence="5" id="KW-1185">Reference proteome</keyword>
<evidence type="ECO:0000256" key="2">
    <source>
        <dbReference type="SAM" id="Phobius"/>
    </source>
</evidence>